<dbReference type="AlphaFoldDB" id="A0A0F9VHI0"/>
<sequence>MNNYTQNTCLTPYSKVKNNTYEHLSSKNTSPKSRLAYSFLGSRLDYDSSNSRATYDQILKGCGFGSYQTVSRCLSELTDKGLIVRVGRSRYRLTYGIYMGIIENENKTEKTIPSSPSQKKANTTPSVVKVNPPIYSIILNNNKLRKSRHDRFPNVGETIKPDDVSNFKFKKDSPFSKMPKSTLYKMIKRYGVTMVQDRITRLEGCYTLDKIRTTPAALLYGALTDNGEWKYKTKKGEVINLRYPTNEKTQQMLRDDRAIKKLNDGTKIKMDVFKKTNPVLIEKFHLKIQEETPRSMNIPFLYEIAMNAKISEYIGGVR</sequence>
<protein>
    <submittedName>
        <fullName evidence="1">Uncharacterized protein</fullName>
    </submittedName>
</protein>
<gene>
    <name evidence="1" type="ORF">LCGC14_0405300</name>
</gene>
<dbReference type="Gene3D" id="1.10.10.10">
    <property type="entry name" value="Winged helix-like DNA-binding domain superfamily/Winged helix DNA-binding domain"/>
    <property type="match status" value="1"/>
</dbReference>
<accession>A0A0F9VHI0</accession>
<dbReference type="InterPro" id="IPR036388">
    <property type="entry name" value="WH-like_DNA-bd_sf"/>
</dbReference>
<proteinExistence type="predicted"/>
<organism evidence="1">
    <name type="scientific">marine sediment metagenome</name>
    <dbReference type="NCBI Taxonomy" id="412755"/>
    <lineage>
        <taxon>unclassified sequences</taxon>
        <taxon>metagenomes</taxon>
        <taxon>ecological metagenomes</taxon>
    </lineage>
</organism>
<comment type="caution">
    <text evidence="1">The sequence shown here is derived from an EMBL/GenBank/DDBJ whole genome shotgun (WGS) entry which is preliminary data.</text>
</comment>
<name>A0A0F9VHI0_9ZZZZ</name>
<reference evidence="1" key="1">
    <citation type="journal article" date="2015" name="Nature">
        <title>Complex archaea that bridge the gap between prokaryotes and eukaryotes.</title>
        <authorList>
            <person name="Spang A."/>
            <person name="Saw J.H."/>
            <person name="Jorgensen S.L."/>
            <person name="Zaremba-Niedzwiedzka K."/>
            <person name="Martijn J."/>
            <person name="Lind A.E."/>
            <person name="van Eijk R."/>
            <person name="Schleper C."/>
            <person name="Guy L."/>
            <person name="Ettema T.J."/>
        </authorList>
    </citation>
    <scope>NUCLEOTIDE SEQUENCE</scope>
</reference>
<evidence type="ECO:0000313" key="1">
    <source>
        <dbReference type="EMBL" id="KKN72976.1"/>
    </source>
</evidence>
<dbReference type="EMBL" id="LAZR01000352">
    <property type="protein sequence ID" value="KKN72976.1"/>
    <property type="molecule type" value="Genomic_DNA"/>
</dbReference>